<dbReference type="RefSeq" id="XP_005717669.1">
    <property type="nucleotide sequence ID" value="XM_005717612.1"/>
</dbReference>
<evidence type="ECO:0000256" key="2">
    <source>
        <dbReference type="ARBA" id="ARBA00023242"/>
    </source>
</evidence>
<dbReference type="STRING" id="2769.R7QJ51"/>
<dbReference type="EMBL" id="HG001871">
    <property type="protein sequence ID" value="CDF37798.1"/>
    <property type="molecule type" value="Genomic_DNA"/>
</dbReference>
<dbReference type="Pfam" id="PF06203">
    <property type="entry name" value="CCT"/>
    <property type="match status" value="1"/>
</dbReference>
<protein>
    <recommendedName>
        <fullName evidence="3">CCT domain-containing protein</fullName>
    </recommendedName>
</protein>
<dbReference type="OrthoDB" id="6002at2759"/>
<dbReference type="Proteomes" id="UP000012073">
    <property type="component" value="Unassembled WGS sequence"/>
</dbReference>
<dbReference type="InterPro" id="IPR010402">
    <property type="entry name" value="CCT_domain"/>
</dbReference>
<dbReference type="KEGG" id="ccp:CHC_T00005726001"/>
<feature type="domain" description="CCT" evidence="3">
    <location>
        <begin position="60"/>
        <end position="102"/>
    </location>
</feature>
<name>R7QJ51_CHOCR</name>
<keyword evidence="2" id="KW-0539">Nucleus</keyword>
<dbReference type="PROSITE" id="PS51017">
    <property type="entry name" value="CCT"/>
    <property type="match status" value="1"/>
</dbReference>
<comment type="subcellular location">
    <subcellularLocation>
        <location evidence="1">Nucleus</location>
    </subcellularLocation>
</comment>
<accession>R7QJ51</accession>
<dbReference type="Gramene" id="CDF37798">
    <property type="protein sequence ID" value="CDF37798"/>
    <property type="gene ID" value="CHC_T00005726001"/>
</dbReference>
<sequence length="128" mass="14684">MFAGAQHPAFPQGMVMQPAHAAHMQHRPQGPVQPETQAHRKLRIEHEKQEPIREFKKKTREAALVRFWLKHRGRRFGTLIRYDCRKKLADAQPRVKGRIKDEDDMEPPQVVPGKSVIASLEGGFFVAS</sequence>
<proteinExistence type="predicted"/>
<dbReference type="GO" id="GO:0005634">
    <property type="term" value="C:nucleus"/>
    <property type="evidence" value="ECO:0007669"/>
    <property type="project" value="UniProtKB-SubCell"/>
</dbReference>
<organism evidence="4 5">
    <name type="scientific">Chondrus crispus</name>
    <name type="common">Carrageen Irish moss</name>
    <name type="synonym">Polymorpha crispa</name>
    <dbReference type="NCBI Taxonomy" id="2769"/>
    <lineage>
        <taxon>Eukaryota</taxon>
        <taxon>Rhodophyta</taxon>
        <taxon>Florideophyceae</taxon>
        <taxon>Rhodymeniophycidae</taxon>
        <taxon>Gigartinales</taxon>
        <taxon>Gigartinaceae</taxon>
        <taxon>Chondrus</taxon>
    </lineage>
</organism>
<reference evidence="5" key="1">
    <citation type="journal article" date="2013" name="Proc. Natl. Acad. Sci. U.S.A.">
        <title>Genome structure and metabolic features in the red seaweed Chondrus crispus shed light on evolution of the Archaeplastida.</title>
        <authorList>
            <person name="Collen J."/>
            <person name="Porcel B."/>
            <person name="Carre W."/>
            <person name="Ball S.G."/>
            <person name="Chaparro C."/>
            <person name="Tonon T."/>
            <person name="Barbeyron T."/>
            <person name="Michel G."/>
            <person name="Noel B."/>
            <person name="Valentin K."/>
            <person name="Elias M."/>
            <person name="Artiguenave F."/>
            <person name="Arun A."/>
            <person name="Aury J.M."/>
            <person name="Barbosa-Neto J.F."/>
            <person name="Bothwell J.H."/>
            <person name="Bouget F.Y."/>
            <person name="Brillet L."/>
            <person name="Cabello-Hurtado F."/>
            <person name="Capella-Gutierrez S."/>
            <person name="Charrier B."/>
            <person name="Cladiere L."/>
            <person name="Cock J.M."/>
            <person name="Coelho S.M."/>
            <person name="Colleoni C."/>
            <person name="Czjzek M."/>
            <person name="Da Silva C."/>
            <person name="Delage L."/>
            <person name="Denoeud F."/>
            <person name="Deschamps P."/>
            <person name="Dittami S.M."/>
            <person name="Gabaldon T."/>
            <person name="Gachon C.M."/>
            <person name="Groisillier A."/>
            <person name="Herve C."/>
            <person name="Jabbari K."/>
            <person name="Katinka M."/>
            <person name="Kloareg B."/>
            <person name="Kowalczyk N."/>
            <person name="Labadie K."/>
            <person name="Leblanc C."/>
            <person name="Lopez P.J."/>
            <person name="McLachlan D.H."/>
            <person name="Meslet-Cladiere L."/>
            <person name="Moustafa A."/>
            <person name="Nehr Z."/>
            <person name="Nyvall Collen P."/>
            <person name="Panaud O."/>
            <person name="Partensky F."/>
            <person name="Poulain J."/>
            <person name="Rensing S.A."/>
            <person name="Rousvoal S."/>
            <person name="Samson G."/>
            <person name="Symeonidi A."/>
            <person name="Weissenbach J."/>
            <person name="Zambounis A."/>
            <person name="Wincker P."/>
            <person name="Boyen C."/>
        </authorList>
    </citation>
    <scope>NUCLEOTIDE SEQUENCE [LARGE SCALE GENOMIC DNA]</scope>
    <source>
        <strain evidence="5">cv. Stackhouse</strain>
    </source>
</reference>
<evidence type="ECO:0000313" key="4">
    <source>
        <dbReference type="EMBL" id="CDF37798.1"/>
    </source>
</evidence>
<dbReference type="GeneID" id="17325386"/>
<evidence type="ECO:0000313" key="5">
    <source>
        <dbReference type="Proteomes" id="UP000012073"/>
    </source>
</evidence>
<keyword evidence="5" id="KW-1185">Reference proteome</keyword>
<dbReference type="AlphaFoldDB" id="R7QJ51"/>
<dbReference type="PhylomeDB" id="R7QJ51"/>
<gene>
    <name evidence="4" type="ORF">CHC_T00005726001</name>
</gene>
<evidence type="ECO:0000259" key="3">
    <source>
        <dbReference type="PROSITE" id="PS51017"/>
    </source>
</evidence>
<evidence type="ECO:0000256" key="1">
    <source>
        <dbReference type="ARBA" id="ARBA00004123"/>
    </source>
</evidence>